<keyword evidence="3" id="KW-1185">Reference proteome</keyword>
<dbReference type="SUPFAM" id="SSF109854">
    <property type="entry name" value="DinB/YfiT-like putative metalloenzymes"/>
    <property type="match status" value="1"/>
</dbReference>
<gene>
    <name evidence="2" type="ORF">KDK_53960</name>
</gene>
<dbReference type="Pfam" id="PF12867">
    <property type="entry name" value="DinB_2"/>
    <property type="match status" value="1"/>
</dbReference>
<dbReference type="InterPro" id="IPR034660">
    <property type="entry name" value="DinB/YfiT-like"/>
</dbReference>
<comment type="caution">
    <text evidence="2">The sequence shown here is derived from an EMBL/GenBank/DDBJ whole genome shotgun (WGS) entry which is preliminary data.</text>
</comment>
<name>A0A402AR62_9CHLR</name>
<dbReference type="AlphaFoldDB" id="A0A402AR62"/>
<dbReference type="Gene3D" id="1.20.120.450">
    <property type="entry name" value="dinb family like domain"/>
    <property type="match status" value="1"/>
</dbReference>
<protein>
    <recommendedName>
        <fullName evidence="1">DinB-like domain-containing protein</fullName>
    </recommendedName>
</protein>
<dbReference type="RefSeq" id="WP_126553357.1">
    <property type="nucleotide sequence ID" value="NZ_BIFS01000001.1"/>
</dbReference>
<organism evidence="2 3">
    <name type="scientific">Dictyobacter kobayashii</name>
    <dbReference type="NCBI Taxonomy" id="2014872"/>
    <lineage>
        <taxon>Bacteria</taxon>
        <taxon>Bacillati</taxon>
        <taxon>Chloroflexota</taxon>
        <taxon>Ktedonobacteria</taxon>
        <taxon>Ktedonobacterales</taxon>
        <taxon>Dictyobacteraceae</taxon>
        <taxon>Dictyobacter</taxon>
    </lineage>
</organism>
<dbReference type="OrthoDB" id="157719at2"/>
<sequence>MSDQNLSLSSYYRGWDVYQQHLVKMIGSLSMEQLGLRAAPHMWSVGMVATHIVATRVGWFHYWMGEGGPEIAALGAWDDSMEPLRPASELVAGLESSWQVIWSALERWKTEDLAQTFADPHRRPDRPALSRQWIIWHVLEHDMHHGGEISLALGMHGVPAIDL</sequence>
<feature type="domain" description="DinB-like" evidence="1">
    <location>
        <begin position="20"/>
        <end position="149"/>
    </location>
</feature>
<accession>A0A402AR62</accession>
<evidence type="ECO:0000313" key="3">
    <source>
        <dbReference type="Proteomes" id="UP000287188"/>
    </source>
</evidence>
<evidence type="ECO:0000259" key="1">
    <source>
        <dbReference type="Pfam" id="PF12867"/>
    </source>
</evidence>
<dbReference type="EMBL" id="BIFS01000001">
    <property type="protein sequence ID" value="GCE21596.1"/>
    <property type="molecule type" value="Genomic_DNA"/>
</dbReference>
<dbReference type="Proteomes" id="UP000287188">
    <property type="component" value="Unassembled WGS sequence"/>
</dbReference>
<dbReference type="InterPro" id="IPR024775">
    <property type="entry name" value="DinB-like"/>
</dbReference>
<evidence type="ECO:0000313" key="2">
    <source>
        <dbReference type="EMBL" id="GCE21596.1"/>
    </source>
</evidence>
<reference evidence="3" key="1">
    <citation type="submission" date="2018-12" db="EMBL/GenBank/DDBJ databases">
        <title>Tengunoibacter tsumagoiensis gen. nov., sp. nov., Dictyobacter kobayashii sp. nov., D. alpinus sp. nov., and D. joshuensis sp. nov. and description of Dictyobacteraceae fam. nov. within the order Ktedonobacterales isolated from Tengu-no-mugimeshi.</title>
        <authorList>
            <person name="Wang C.M."/>
            <person name="Zheng Y."/>
            <person name="Sakai Y."/>
            <person name="Toyoda A."/>
            <person name="Minakuchi Y."/>
            <person name="Abe K."/>
            <person name="Yokota A."/>
            <person name="Yabe S."/>
        </authorList>
    </citation>
    <scope>NUCLEOTIDE SEQUENCE [LARGE SCALE GENOMIC DNA]</scope>
    <source>
        <strain evidence="3">Uno11</strain>
    </source>
</reference>
<proteinExistence type="predicted"/>